<dbReference type="Proteomes" id="UP000663869">
    <property type="component" value="Unassembled WGS sequence"/>
</dbReference>
<accession>A0A818THU4</accession>
<dbReference type="AlphaFoldDB" id="A0A818THU4"/>
<evidence type="ECO:0000313" key="2">
    <source>
        <dbReference type="EMBL" id="CAF3683240.1"/>
    </source>
</evidence>
<dbReference type="NCBIfam" id="TIGR01444">
    <property type="entry name" value="fkbM_fam"/>
    <property type="match status" value="1"/>
</dbReference>
<sequence>MVRRTMIIIALLLVFVVLWKDFFSFRTIILSGCDFYDHFDFESKSYNKQCGLNYWGRRKNFENKDDIRFFPILNSILAPTKGTIVMIEFGANIGQFSETVLSTPHNIPFVVYSLEPVTAIFNVLTNRTVMFEKQKGDKHFQYNIAISNHNGKAPIYSVKDTLTEGASLGKEPKFNFVKVGDVLVTTLPDFINEYHIKTPVSFIKIDVEGFEPEVIMGMNLKTNKDRFPLFCFETGGTWRDDRSVLAKTFTLKSFVAMLDGQGYDSFFIGYPYLLPINGEYWDDSFDDFTRASNILAVLRHSNPWKSLFMKLRNVSLNSCRWQ</sequence>
<gene>
    <name evidence="2" type="ORF">FME351_LOCUS26521</name>
</gene>
<protein>
    <recommendedName>
        <fullName evidence="1">Methyltransferase FkbM domain-containing protein</fullName>
    </recommendedName>
</protein>
<dbReference type="InterPro" id="IPR006342">
    <property type="entry name" value="FkbM_mtfrase"/>
</dbReference>
<dbReference type="InterPro" id="IPR052514">
    <property type="entry name" value="SAM-dependent_MTase"/>
</dbReference>
<proteinExistence type="predicted"/>
<organism evidence="2 3">
    <name type="scientific">Rotaria socialis</name>
    <dbReference type="NCBI Taxonomy" id="392032"/>
    <lineage>
        <taxon>Eukaryota</taxon>
        <taxon>Metazoa</taxon>
        <taxon>Spiralia</taxon>
        <taxon>Gnathifera</taxon>
        <taxon>Rotifera</taxon>
        <taxon>Eurotatoria</taxon>
        <taxon>Bdelloidea</taxon>
        <taxon>Philodinida</taxon>
        <taxon>Philodinidae</taxon>
        <taxon>Rotaria</taxon>
    </lineage>
</organism>
<dbReference type="PANTHER" id="PTHR34203">
    <property type="entry name" value="METHYLTRANSFERASE, FKBM FAMILY PROTEIN"/>
    <property type="match status" value="1"/>
</dbReference>
<dbReference type="SUPFAM" id="SSF53335">
    <property type="entry name" value="S-adenosyl-L-methionine-dependent methyltransferases"/>
    <property type="match status" value="1"/>
</dbReference>
<dbReference type="Pfam" id="PF05050">
    <property type="entry name" value="Methyltransf_21"/>
    <property type="match status" value="1"/>
</dbReference>
<dbReference type="PANTHER" id="PTHR34203:SF15">
    <property type="entry name" value="SLL1173 PROTEIN"/>
    <property type="match status" value="1"/>
</dbReference>
<evidence type="ECO:0000313" key="3">
    <source>
        <dbReference type="Proteomes" id="UP000663869"/>
    </source>
</evidence>
<dbReference type="Gene3D" id="3.40.50.150">
    <property type="entry name" value="Vaccinia Virus protein VP39"/>
    <property type="match status" value="1"/>
</dbReference>
<evidence type="ECO:0000259" key="1">
    <source>
        <dbReference type="Pfam" id="PF05050"/>
    </source>
</evidence>
<dbReference type="EMBL" id="CAJNYU010003575">
    <property type="protein sequence ID" value="CAF3683240.1"/>
    <property type="molecule type" value="Genomic_DNA"/>
</dbReference>
<feature type="domain" description="Methyltransferase FkbM" evidence="1">
    <location>
        <begin position="89"/>
        <end position="227"/>
    </location>
</feature>
<comment type="caution">
    <text evidence="2">The sequence shown here is derived from an EMBL/GenBank/DDBJ whole genome shotgun (WGS) entry which is preliminary data.</text>
</comment>
<name>A0A818THU4_9BILA</name>
<dbReference type="InterPro" id="IPR029063">
    <property type="entry name" value="SAM-dependent_MTases_sf"/>
</dbReference>
<reference evidence="2" key="1">
    <citation type="submission" date="2021-02" db="EMBL/GenBank/DDBJ databases">
        <authorList>
            <person name="Nowell W R."/>
        </authorList>
    </citation>
    <scope>NUCLEOTIDE SEQUENCE</scope>
</reference>